<dbReference type="InterPro" id="IPR007698">
    <property type="entry name" value="AlaDH/PNT_NAD(H)-bd"/>
</dbReference>
<evidence type="ECO:0000256" key="8">
    <source>
        <dbReference type="ARBA" id="ARBA00048202"/>
    </source>
</evidence>
<name>A0A7Y2EBS4_UNCEI</name>
<evidence type="ECO:0000256" key="11">
    <source>
        <dbReference type="ARBA" id="ARBA00084087"/>
    </source>
</evidence>
<evidence type="ECO:0000259" key="13">
    <source>
        <dbReference type="SMART" id="SM01003"/>
    </source>
</evidence>
<dbReference type="GO" id="GO:0006740">
    <property type="term" value="P:NADPH regeneration"/>
    <property type="evidence" value="ECO:0007669"/>
    <property type="project" value="TreeGrafter"/>
</dbReference>
<evidence type="ECO:0000256" key="10">
    <source>
        <dbReference type="ARBA" id="ARBA00076996"/>
    </source>
</evidence>
<keyword evidence="14" id="KW-0560">Oxidoreductase</keyword>
<proteinExistence type="inferred from homology"/>
<dbReference type="GO" id="GO:0005886">
    <property type="term" value="C:plasma membrane"/>
    <property type="evidence" value="ECO:0007669"/>
    <property type="project" value="TreeGrafter"/>
</dbReference>
<dbReference type="InterPro" id="IPR007886">
    <property type="entry name" value="AlaDH/PNT_N"/>
</dbReference>
<dbReference type="Gene3D" id="3.40.50.720">
    <property type="entry name" value="NAD(P)-binding Rossmann-like Domain"/>
    <property type="match status" value="2"/>
</dbReference>
<dbReference type="NCBIfam" id="NF006942">
    <property type="entry name" value="PRK09424.1"/>
    <property type="match status" value="1"/>
</dbReference>
<organism evidence="14 15">
    <name type="scientific">Eiseniibacteriota bacterium</name>
    <dbReference type="NCBI Taxonomy" id="2212470"/>
    <lineage>
        <taxon>Bacteria</taxon>
        <taxon>Candidatus Eiseniibacteriota</taxon>
    </lineage>
</organism>
<dbReference type="GO" id="GO:0016491">
    <property type="term" value="F:oxidoreductase activity"/>
    <property type="evidence" value="ECO:0007669"/>
    <property type="project" value="UniProtKB-KW"/>
</dbReference>
<dbReference type="PANTHER" id="PTHR10160:SF19">
    <property type="entry name" value="PROTON-TRANSLOCATING NAD(P)(+) TRANSHYDROGENASE"/>
    <property type="match status" value="1"/>
</dbReference>
<comment type="caution">
    <text evidence="14">The sequence shown here is derived from an EMBL/GenBank/DDBJ whole genome shotgun (WGS) entry which is preliminary data.</text>
</comment>
<dbReference type="FunFam" id="3.40.50.720:FF:000188">
    <property type="entry name" value="NAD(P) transhydrogenase alpha subunit 1"/>
    <property type="match status" value="1"/>
</dbReference>
<keyword evidence="6" id="KW-1278">Translocase</keyword>
<dbReference type="SUPFAM" id="SSF51735">
    <property type="entry name" value="NAD(P)-binding Rossmann-fold domains"/>
    <property type="match status" value="1"/>
</dbReference>
<dbReference type="EMBL" id="JABDJR010000388">
    <property type="protein sequence ID" value="NNF07035.1"/>
    <property type="molecule type" value="Genomic_DNA"/>
</dbReference>
<protein>
    <recommendedName>
        <fullName evidence="9">NAD(P) transhydrogenase subunit alpha part 1</fullName>
        <ecNumber evidence="3">7.1.1.1</ecNumber>
    </recommendedName>
    <alternativeName>
        <fullName evidence="11">Nicotinamide nucleotide transhydrogenase subunit alpha 1</fullName>
    </alternativeName>
    <alternativeName>
        <fullName evidence="10">Pyridine nucleotide transhydrogenase subunit alpha 1</fullName>
    </alternativeName>
</protein>
<dbReference type="SMART" id="SM01002">
    <property type="entry name" value="AlaDh_PNT_C"/>
    <property type="match status" value="1"/>
</dbReference>
<evidence type="ECO:0000313" key="14">
    <source>
        <dbReference type="EMBL" id="NNF07035.1"/>
    </source>
</evidence>
<dbReference type="SMART" id="SM01003">
    <property type="entry name" value="AlaDh_PNT_N"/>
    <property type="match status" value="1"/>
</dbReference>
<dbReference type="InterPro" id="IPR008143">
    <property type="entry name" value="Ala_DH/PNT_CS2"/>
</dbReference>
<dbReference type="CDD" id="cd05304">
    <property type="entry name" value="Rubrum_tdh"/>
    <property type="match status" value="1"/>
</dbReference>
<reference evidence="14 15" key="1">
    <citation type="submission" date="2020-03" db="EMBL/GenBank/DDBJ databases">
        <title>Metabolic flexibility allows generalist bacteria to become dominant in a frequently disturbed ecosystem.</title>
        <authorList>
            <person name="Chen Y.-J."/>
            <person name="Leung P.M."/>
            <person name="Bay S.K."/>
            <person name="Hugenholtz P."/>
            <person name="Kessler A.J."/>
            <person name="Shelley G."/>
            <person name="Waite D.W."/>
            <person name="Cook P.L."/>
            <person name="Greening C."/>
        </authorList>
    </citation>
    <scope>NUCLEOTIDE SEQUENCE [LARGE SCALE GENOMIC DNA]</scope>
    <source>
        <strain evidence="14">SS_bin_28</strain>
    </source>
</reference>
<evidence type="ECO:0000256" key="6">
    <source>
        <dbReference type="ARBA" id="ARBA00022967"/>
    </source>
</evidence>
<dbReference type="InterPro" id="IPR036291">
    <property type="entry name" value="NAD(P)-bd_dom_sf"/>
</dbReference>
<accession>A0A7Y2EBS4</accession>
<dbReference type="GO" id="GO:0008750">
    <property type="term" value="F:proton-translocating NAD(P)+ transhydrogenase activity"/>
    <property type="evidence" value="ECO:0007669"/>
    <property type="project" value="UniProtKB-EC"/>
</dbReference>
<dbReference type="GO" id="GO:0050661">
    <property type="term" value="F:NADP binding"/>
    <property type="evidence" value="ECO:0007669"/>
    <property type="project" value="TreeGrafter"/>
</dbReference>
<dbReference type="PANTHER" id="PTHR10160">
    <property type="entry name" value="NAD(P) TRANSHYDROGENASE"/>
    <property type="match status" value="1"/>
</dbReference>
<comment type="function">
    <text evidence="1">The transhydrogenation between NADH and NADP is coupled to respiration and ATP hydrolysis and functions as a proton pump across the membrane.</text>
</comment>
<sequence length="375" mass="39740">MTLIFIPREASGEPRVAATPETVKKLVQNGFEVHIEPGAGAGSYITDADYEASGAKAQNSLSNADVIAKLHPPTEQEVSSMKEGALVLSFLWPYGNRSLVESLASRKVTSYAMDLIPRITRAQKMDALSSQSNIAGYKAVVMAADHSPKLFPLLMTAAGTIRPAKVVILGAGVAGLQAIATARRLGAIVEVSDIRPAVKEQVQSLGAKFIEVETEENLETEGGYAKEVSADFLKKQQAVVREHIVGADVVITTALVPGKQAPRLISDDMVRDMKEGAVIVDLAAEQGGNCSLTEMDKVVTKEGVTIIGKCNIAATLPVHASDMYAKNILNAFSDIGSEGAINLDFEDEVVLGAVVTHGGEIRNEKVLEAYKGGKA</sequence>
<feature type="domain" description="Alanine dehydrogenase/pyridine nucleotide transhydrogenase NAD(H)-binding" evidence="12">
    <location>
        <begin position="144"/>
        <end position="308"/>
    </location>
</feature>
<keyword evidence="4" id="KW-0547">Nucleotide-binding</keyword>
<keyword evidence="7" id="KW-0520">NAD</keyword>
<evidence type="ECO:0000256" key="3">
    <source>
        <dbReference type="ARBA" id="ARBA00012943"/>
    </source>
</evidence>
<comment type="catalytic activity">
    <reaction evidence="8">
        <text>NAD(+) + NADPH + H(+)(in) = NADH + NADP(+) + H(+)(out)</text>
        <dbReference type="Rhea" id="RHEA:47992"/>
        <dbReference type="ChEBI" id="CHEBI:15378"/>
        <dbReference type="ChEBI" id="CHEBI:57540"/>
        <dbReference type="ChEBI" id="CHEBI:57783"/>
        <dbReference type="ChEBI" id="CHEBI:57945"/>
        <dbReference type="ChEBI" id="CHEBI:58349"/>
        <dbReference type="EC" id="7.1.1.1"/>
    </reaction>
</comment>
<evidence type="ECO:0000256" key="4">
    <source>
        <dbReference type="ARBA" id="ARBA00022741"/>
    </source>
</evidence>
<dbReference type="PROSITE" id="PS00837">
    <property type="entry name" value="ALADH_PNT_2"/>
    <property type="match status" value="1"/>
</dbReference>
<evidence type="ECO:0000256" key="1">
    <source>
        <dbReference type="ARBA" id="ARBA00003943"/>
    </source>
</evidence>
<evidence type="ECO:0000313" key="15">
    <source>
        <dbReference type="Proteomes" id="UP000547674"/>
    </source>
</evidence>
<evidence type="ECO:0000256" key="5">
    <source>
        <dbReference type="ARBA" id="ARBA00022857"/>
    </source>
</evidence>
<feature type="domain" description="Alanine dehydrogenase/pyridine nucleotide transhydrogenase N-terminal" evidence="13">
    <location>
        <begin position="5"/>
        <end position="135"/>
    </location>
</feature>
<gene>
    <name evidence="14" type="ORF">HKN21_09765</name>
</gene>
<evidence type="ECO:0000256" key="7">
    <source>
        <dbReference type="ARBA" id="ARBA00023027"/>
    </source>
</evidence>
<dbReference type="Pfam" id="PF01262">
    <property type="entry name" value="AlaDh_PNT_C"/>
    <property type="match status" value="1"/>
</dbReference>
<evidence type="ECO:0000259" key="12">
    <source>
        <dbReference type="SMART" id="SM01002"/>
    </source>
</evidence>
<dbReference type="EC" id="7.1.1.1" evidence="3"/>
<keyword evidence="5" id="KW-0521">NADP</keyword>
<comment type="similarity">
    <text evidence="2">Belongs to the AlaDH/PNT family.</text>
</comment>
<dbReference type="Proteomes" id="UP000547674">
    <property type="component" value="Unassembled WGS sequence"/>
</dbReference>
<dbReference type="SUPFAM" id="SSF52283">
    <property type="entry name" value="Formate/glycerate dehydrogenase catalytic domain-like"/>
    <property type="match status" value="1"/>
</dbReference>
<dbReference type="AlphaFoldDB" id="A0A7Y2EBS4"/>
<evidence type="ECO:0000256" key="9">
    <source>
        <dbReference type="ARBA" id="ARBA00071353"/>
    </source>
</evidence>
<dbReference type="Pfam" id="PF05222">
    <property type="entry name" value="AlaDh_PNT_N"/>
    <property type="match status" value="1"/>
</dbReference>
<evidence type="ECO:0000256" key="2">
    <source>
        <dbReference type="ARBA" id="ARBA00005689"/>
    </source>
</evidence>